<evidence type="ECO:0000313" key="1">
    <source>
        <dbReference type="EMBL" id="MDQ0113415.1"/>
    </source>
</evidence>
<organism evidence="1 2">
    <name type="scientific">Paenibacillus harenae</name>
    <dbReference type="NCBI Taxonomy" id="306543"/>
    <lineage>
        <taxon>Bacteria</taxon>
        <taxon>Bacillati</taxon>
        <taxon>Bacillota</taxon>
        <taxon>Bacilli</taxon>
        <taxon>Bacillales</taxon>
        <taxon>Paenibacillaceae</taxon>
        <taxon>Paenibacillus</taxon>
    </lineage>
</organism>
<name>A0ABT9U199_PAEHA</name>
<gene>
    <name evidence="1" type="ORF">J2T15_002856</name>
</gene>
<dbReference type="EMBL" id="JAUSSU010000005">
    <property type="protein sequence ID" value="MDQ0113415.1"/>
    <property type="molecule type" value="Genomic_DNA"/>
</dbReference>
<dbReference type="Proteomes" id="UP001229346">
    <property type="component" value="Unassembled WGS sequence"/>
</dbReference>
<accession>A0ABT9U199</accession>
<sequence length="193" mass="23214">MAEWRGARLEFSFELMDDSQINIYYQYGSTTFMFNLFTQYGEWTLHPFDGILLQNKEMCALVVSELLKNKDFHVLLARENITLTALRTTIELNPRTVPEERQGRRGSDRDYDDKTDFIESNTFEDILEMEKEQMQERIAFFQDIISRMYMDGYGPEDEDFNKVQSLIRIYKETLERLSDMNGFDMKRRNDRRW</sequence>
<protein>
    <submittedName>
        <fullName evidence="1">Uncharacterized protein</fullName>
    </submittedName>
</protein>
<reference evidence="1 2" key="1">
    <citation type="submission" date="2023-07" db="EMBL/GenBank/DDBJ databases">
        <title>Sorghum-associated microbial communities from plants grown in Nebraska, USA.</title>
        <authorList>
            <person name="Schachtman D."/>
        </authorList>
    </citation>
    <scope>NUCLEOTIDE SEQUENCE [LARGE SCALE GENOMIC DNA]</scope>
    <source>
        <strain evidence="1 2">CC482</strain>
    </source>
</reference>
<proteinExistence type="predicted"/>
<evidence type="ECO:0000313" key="2">
    <source>
        <dbReference type="Proteomes" id="UP001229346"/>
    </source>
</evidence>
<keyword evidence="2" id="KW-1185">Reference proteome</keyword>
<dbReference type="RefSeq" id="WP_307204613.1">
    <property type="nucleotide sequence ID" value="NZ_JAUSST010000005.1"/>
</dbReference>
<comment type="caution">
    <text evidence="1">The sequence shown here is derived from an EMBL/GenBank/DDBJ whole genome shotgun (WGS) entry which is preliminary data.</text>
</comment>